<dbReference type="EMBL" id="KV417550">
    <property type="protein sequence ID" value="KZP21017.1"/>
    <property type="molecule type" value="Genomic_DNA"/>
</dbReference>
<name>A0A166JME1_9AGAM</name>
<dbReference type="SUPFAM" id="SSF51395">
    <property type="entry name" value="FMN-linked oxidoreductases"/>
    <property type="match status" value="1"/>
</dbReference>
<protein>
    <submittedName>
        <fullName evidence="2">Uncharacterized protein</fullName>
    </submittedName>
</protein>
<dbReference type="OrthoDB" id="2798109at2759"/>
<gene>
    <name evidence="2" type="ORF">FIBSPDRAFT_953984</name>
</gene>
<feature type="region of interest" description="Disordered" evidence="1">
    <location>
        <begin position="539"/>
        <end position="572"/>
    </location>
</feature>
<sequence>MPEYVESTVSQRLALIRSKTGMKDPLLRDIWADVTQSEAKDTAVCLPGTPAQLGHVHRISESCPYYRGQASHQERLHPQFYGPHIPMLERGLVLKGVHFAARNVVFDFGLKWAQIQLFTHTNLQIYNHSEWFEAICKVHKDTHGFKIGIAFEFEEYVVAFPTIDFLICAYWRNSREELPYSIQHNVFDDWIGFLKDVVSWARVVVKKKDTGILAITAIRQANIPLSKEEEAAPIKRYHQRVFAGAGVYTVVEMFHLAGISPSLTLYALLNEGLATGSKLARLVVAYRQIAIHACLNIWDVIKPHLKGWVIAASVSDREDYLSQLYVYGRNISYVTPRQKALLGDSKFDFFEPSRVHVAMGYENNLGHLIYGSDAWPPLAKASGLTMSPPNDPLSLYVASMFHHGTYPAPKSLNLPAYSELGLNIPIGRDSTKTYYYRNIKGEAVDIWSIADTHSTYLKSITGSERTRHLLKERITKTAKYNIGPLDFCGVARIVSSQSTGVDKIMVCEEDPRVSSFYVERRETTRAMLALSYVPNTTLSSLSKQPKRRRSIQLDDEEDEPEPEPIASGSGPTRLLLQSGKEYSKAGYPNPKEASVEYINSVVEAFAASAKEIHNAHGYLAQSFLSPVSNKRTDHDWLEEYYLGVFAVWEQLSRDDPSCAAEAEARATEAVKKSRVLNKTRIWRKMTWCG</sequence>
<dbReference type="Gene3D" id="3.20.20.70">
    <property type="entry name" value="Aldolase class I"/>
    <property type="match status" value="1"/>
</dbReference>
<feature type="compositionally biased region" description="Acidic residues" evidence="1">
    <location>
        <begin position="553"/>
        <end position="562"/>
    </location>
</feature>
<dbReference type="InterPro" id="IPR013785">
    <property type="entry name" value="Aldolase_TIM"/>
</dbReference>
<dbReference type="STRING" id="436010.A0A166JME1"/>
<keyword evidence="3" id="KW-1185">Reference proteome</keyword>
<evidence type="ECO:0000313" key="2">
    <source>
        <dbReference type="EMBL" id="KZP21017.1"/>
    </source>
</evidence>
<evidence type="ECO:0000256" key="1">
    <source>
        <dbReference type="SAM" id="MobiDB-lite"/>
    </source>
</evidence>
<accession>A0A166JME1</accession>
<proteinExistence type="predicted"/>
<dbReference type="AlphaFoldDB" id="A0A166JME1"/>
<reference evidence="2 3" key="1">
    <citation type="journal article" date="2016" name="Mol. Biol. Evol.">
        <title>Comparative Genomics of Early-Diverging Mushroom-Forming Fungi Provides Insights into the Origins of Lignocellulose Decay Capabilities.</title>
        <authorList>
            <person name="Nagy L.G."/>
            <person name="Riley R."/>
            <person name="Tritt A."/>
            <person name="Adam C."/>
            <person name="Daum C."/>
            <person name="Floudas D."/>
            <person name="Sun H."/>
            <person name="Yadav J.S."/>
            <person name="Pangilinan J."/>
            <person name="Larsson K.H."/>
            <person name="Matsuura K."/>
            <person name="Barry K."/>
            <person name="Labutti K."/>
            <person name="Kuo R."/>
            <person name="Ohm R.A."/>
            <person name="Bhattacharya S.S."/>
            <person name="Shirouzu T."/>
            <person name="Yoshinaga Y."/>
            <person name="Martin F.M."/>
            <person name="Grigoriev I.V."/>
            <person name="Hibbett D.S."/>
        </authorList>
    </citation>
    <scope>NUCLEOTIDE SEQUENCE [LARGE SCALE GENOMIC DNA]</scope>
    <source>
        <strain evidence="2 3">CBS 109695</strain>
    </source>
</reference>
<evidence type="ECO:0000313" key="3">
    <source>
        <dbReference type="Proteomes" id="UP000076532"/>
    </source>
</evidence>
<dbReference type="Proteomes" id="UP000076532">
    <property type="component" value="Unassembled WGS sequence"/>
</dbReference>
<organism evidence="2 3">
    <name type="scientific">Athelia psychrophila</name>
    <dbReference type="NCBI Taxonomy" id="1759441"/>
    <lineage>
        <taxon>Eukaryota</taxon>
        <taxon>Fungi</taxon>
        <taxon>Dikarya</taxon>
        <taxon>Basidiomycota</taxon>
        <taxon>Agaricomycotina</taxon>
        <taxon>Agaricomycetes</taxon>
        <taxon>Agaricomycetidae</taxon>
        <taxon>Atheliales</taxon>
        <taxon>Atheliaceae</taxon>
        <taxon>Athelia</taxon>
    </lineage>
</organism>